<feature type="transmembrane region" description="Helical" evidence="2">
    <location>
        <begin position="69"/>
        <end position="89"/>
    </location>
</feature>
<keyword evidence="4" id="KW-1185">Reference proteome</keyword>
<accession>A0AAJ0CCB4</accession>
<feature type="region of interest" description="Disordered" evidence="1">
    <location>
        <begin position="183"/>
        <end position="317"/>
    </location>
</feature>
<dbReference type="EMBL" id="MU838997">
    <property type="protein sequence ID" value="KAK1772609.1"/>
    <property type="molecule type" value="Genomic_DNA"/>
</dbReference>
<reference evidence="3" key="1">
    <citation type="submission" date="2023-06" db="EMBL/GenBank/DDBJ databases">
        <title>Genome-scale phylogeny and comparative genomics of the fungal order Sordariales.</title>
        <authorList>
            <consortium name="Lawrence Berkeley National Laboratory"/>
            <person name="Hensen N."/>
            <person name="Bonometti L."/>
            <person name="Westerberg I."/>
            <person name="Brannstrom I.O."/>
            <person name="Guillou S."/>
            <person name="Cros-Aarteil S."/>
            <person name="Calhoun S."/>
            <person name="Haridas S."/>
            <person name="Kuo A."/>
            <person name="Mondo S."/>
            <person name="Pangilinan J."/>
            <person name="Riley R."/>
            <person name="Labutti K."/>
            <person name="Andreopoulos B."/>
            <person name="Lipzen A."/>
            <person name="Chen C."/>
            <person name="Yanf M."/>
            <person name="Daum C."/>
            <person name="Ng V."/>
            <person name="Clum A."/>
            <person name="Steindorff A."/>
            <person name="Ohm R."/>
            <person name="Martin F."/>
            <person name="Silar P."/>
            <person name="Natvig D."/>
            <person name="Lalanne C."/>
            <person name="Gautier V."/>
            <person name="Ament-Velasquez S.L."/>
            <person name="Kruys A."/>
            <person name="Hutchinson M.I."/>
            <person name="Powell A.J."/>
            <person name="Barry K."/>
            <person name="Miller A.N."/>
            <person name="Grigoriev I.V."/>
            <person name="Debuchy R."/>
            <person name="Gladieux P."/>
            <person name="Thoren M.H."/>
            <person name="Johannesson H."/>
        </authorList>
    </citation>
    <scope>NUCLEOTIDE SEQUENCE</scope>
    <source>
        <strain evidence="3">8032-3</strain>
    </source>
</reference>
<gene>
    <name evidence="3" type="ORF">QBC33DRAFT_521908</name>
</gene>
<dbReference type="PANTHER" id="PTHR42088:SF1">
    <property type="entry name" value="YALI0F10131P"/>
    <property type="match status" value="1"/>
</dbReference>
<organism evidence="3 4">
    <name type="scientific">Phialemonium atrogriseum</name>
    <dbReference type="NCBI Taxonomy" id="1093897"/>
    <lineage>
        <taxon>Eukaryota</taxon>
        <taxon>Fungi</taxon>
        <taxon>Dikarya</taxon>
        <taxon>Ascomycota</taxon>
        <taxon>Pezizomycotina</taxon>
        <taxon>Sordariomycetes</taxon>
        <taxon>Sordariomycetidae</taxon>
        <taxon>Cephalothecales</taxon>
        <taxon>Cephalothecaceae</taxon>
        <taxon>Phialemonium</taxon>
    </lineage>
</organism>
<dbReference type="AlphaFoldDB" id="A0AAJ0CCB4"/>
<feature type="compositionally biased region" description="Low complexity" evidence="1">
    <location>
        <begin position="628"/>
        <end position="638"/>
    </location>
</feature>
<feature type="compositionally biased region" description="Polar residues" evidence="1">
    <location>
        <begin position="356"/>
        <end position="371"/>
    </location>
</feature>
<keyword evidence="2" id="KW-0812">Transmembrane</keyword>
<feature type="compositionally biased region" description="Polar residues" evidence="1">
    <location>
        <begin position="728"/>
        <end position="746"/>
    </location>
</feature>
<dbReference type="PANTHER" id="PTHR42088">
    <property type="entry name" value="YALI0F10131P"/>
    <property type="match status" value="1"/>
</dbReference>
<name>A0AAJ0CCB4_9PEZI</name>
<feature type="region of interest" description="Disordered" evidence="1">
    <location>
        <begin position="343"/>
        <end position="413"/>
    </location>
</feature>
<comment type="caution">
    <text evidence="3">The sequence shown here is derived from an EMBL/GenBank/DDBJ whole genome shotgun (WGS) entry which is preliminary data.</text>
</comment>
<keyword evidence="2" id="KW-1133">Transmembrane helix</keyword>
<protein>
    <submittedName>
        <fullName evidence="3">Uncharacterized protein</fullName>
    </submittedName>
</protein>
<feature type="region of interest" description="Disordered" evidence="1">
    <location>
        <begin position="713"/>
        <end position="752"/>
    </location>
</feature>
<sequence length="780" mass="84213">MEGAAMLRVGYALGPRVLLKAQQASDTPQSRMLGPRTASEDAPRTSSTCLPGNNSNACEKPIGSSAMTLPIVLGVLIPLVSAMCVLIFLHRRNMKRQRREDAMDPHKSLDFGLGENLDKGGKGNRKSILGMGKDHSRYRQMSMDMNLSSPYLLPSHLHSSRESLHSLAKSLHQNEDPYRPVAQYAGSDAVSTRSLPKGRDRDGSSIYTGSSNDRDSAARTHSMAASGAYIAPPRQNSLPKSPPPPPEPVHMKPATTIPEDSDYPPSLPLKDPFRSPTEVSLPDFSSMPYPAGEPGSLAMPTGPVIQDPPAAAQRIARKPMSGYSASASVVDAELDMADSESVLGHAGQPSIGRVGTSHNAHSQSPSISSHRMSPPTVQPLSVGSHPQLSSPPPVVGAIVEEPEGYNDHDYPQMAHDGYHQQEYFDSEDRGRSMQRESMNYQAAQTGLGVPVQDTRRLSVGLRPLPPDDVIESEDPETRANRIRSFYKEYFDDSKPDPMPAVNPSMGNLQHGRVDYYEDYDGGYVGDAPYYDPASNSFVMPYAQPVSRRAMTPPPSGSRFPGPRGGPRPHHHGSVGGMSMPGGRGPPRPGSASSSNYGPRPGSSVSNAWGRPRAGSAMSGRPRKPFVPPSTLTTLPNPSRLRDDSVALLGSIEFAPPETFKDRAAGRPQSPAGERRPYQLNVPIHSPLVNAFEELPTLPSPHLLRKSSTFTGLDFAPPRKFTDSDSRSETGSIRSNRSGMSTAQLSAIRSGAGRVSRLPEDSIFTAAQVQQKLKPSWTMRD</sequence>
<evidence type="ECO:0000256" key="2">
    <source>
        <dbReference type="SAM" id="Phobius"/>
    </source>
</evidence>
<feature type="compositionally biased region" description="Gly residues" evidence="1">
    <location>
        <begin position="573"/>
        <end position="582"/>
    </location>
</feature>
<dbReference type="Proteomes" id="UP001244011">
    <property type="component" value="Unassembled WGS sequence"/>
</dbReference>
<evidence type="ECO:0000256" key="1">
    <source>
        <dbReference type="SAM" id="MobiDB-lite"/>
    </source>
</evidence>
<dbReference type="GeneID" id="85309682"/>
<feature type="region of interest" description="Disordered" evidence="1">
    <location>
        <begin position="545"/>
        <end position="678"/>
    </location>
</feature>
<proteinExistence type="predicted"/>
<dbReference type="RefSeq" id="XP_060288822.1">
    <property type="nucleotide sequence ID" value="XM_060426495.1"/>
</dbReference>
<feature type="compositionally biased region" description="Polar residues" evidence="1">
    <location>
        <begin position="378"/>
        <end position="388"/>
    </location>
</feature>
<evidence type="ECO:0000313" key="3">
    <source>
        <dbReference type="EMBL" id="KAK1772609.1"/>
    </source>
</evidence>
<evidence type="ECO:0000313" key="4">
    <source>
        <dbReference type="Proteomes" id="UP001244011"/>
    </source>
</evidence>
<feature type="compositionally biased region" description="Polar residues" evidence="1">
    <location>
        <begin position="44"/>
        <end position="55"/>
    </location>
</feature>
<keyword evidence="2" id="KW-0472">Membrane</keyword>
<feature type="region of interest" description="Disordered" evidence="1">
    <location>
        <begin position="23"/>
        <end position="55"/>
    </location>
</feature>